<dbReference type="SUPFAM" id="SSF53474">
    <property type="entry name" value="alpha/beta-Hydrolases"/>
    <property type="match status" value="1"/>
</dbReference>
<dbReference type="RefSeq" id="WP_356193581.1">
    <property type="nucleotide sequence ID" value="NZ_JBEXDP010000014.1"/>
</dbReference>
<reference evidence="1 2" key="1">
    <citation type="submission" date="2024-06" db="EMBL/GenBank/DDBJ databases">
        <title>The Natural Products Discovery Center: Release of the First 8490 Sequenced Strains for Exploring Actinobacteria Biosynthetic Diversity.</title>
        <authorList>
            <person name="Kalkreuter E."/>
            <person name="Kautsar S.A."/>
            <person name="Yang D."/>
            <person name="Bader C.D."/>
            <person name="Teijaro C.N."/>
            <person name="Fluegel L."/>
            <person name="Davis C.M."/>
            <person name="Simpson J.R."/>
            <person name="Lauterbach L."/>
            <person name="Steele A.D."/>
            <person name="Gui C."/>
            <person name="Meng S."/>
            <person name="Li G."/>
            <person name="Viehrig K."/>
            <person name="Ye F."/>
            <person name="Su P."/>
            <person name="Kiefer A.F."/>
            <person name="Nichols A."/>
            <person name="Cepeda A.J."/>
            <person name="Yan W."/>
            <person name="Fan B."/>
            <person name="Jiang Y."/>
            <person name="Adhikari A."/>
            <person name="Zheng C.-J."/>
            <person name="Schuster L."/>
            <person name="Cowan T.M."/>
            <person name="Smanski M.J."/>
            <person name="Chevrette M.G."/>
            <person name="De Carvalho L.P.S."/>
            <person name="Shen B."/>
        </authorList>
    </citation>
    <scope>NUCLEOTIDE SEQUENCE [LARGE SCALE GENOMIC DNA]</scope>
    <source>
        <strain evidence="1 2">NPDC020594</strain>
    </source>
</reference>
<dbReference type="Gene3D" id="3.40.50.1820">
    <property type="entry name" value="alpha/beta hydrolase"/>
    <property type="match status" value="1"/>
</dbReference>
<evidence type="ECO:0000313" key="2">
    <source>
        <dbReference type="Proteomes" id="UP001551011"/>
    </source>
</evidence>
<gene>
    <name evidence="1" type="ORF">AB0H04_09900</name>
</gene>
<proteinExistence type="predicted"/>
<dbReference type="InterPro" id="IPR029058">
    <property type="entry name" value="AB_hydrolase_fold"/>
</dbReference>
<dbReference type="EMBL" id="JBFAEG010000006">
    <property type="protein sequence ID" value="MEU5707189.1"/>
    <property type="molecule type" value="Genomic_DNA"/>
</dbReference>
<protein>
    <submittedName>
        <fullName evidence="1">Alpha/beta hydrolase</fullName>
    </submittedName>
</protein>
<dbReference type="Proteomes" id="UP001551011">
    <property type="component" value="Unassembled WGS sequence"/>
</dbReference>
<evidence type="ECO:0000313" key="1">
    <source>
        <dbReference type="EMBL" id="MEU5707189.1"/>
    </source>
</evidence>
<accession>A0ABV3A5G0</accession>
<keyword evidence="2" id="KW-1185">Reference proteome</keyword>
<name>A0ABV3A5G0_9ACTN</name>
<sequence length="198" mass="21524">MTTRAYLILHGWQNHRPPEHWQHWLADRLTALGHRVGYPQLPDADDPDLDVWLGELARHLEELRDGPGERVVVAHSLSAVLWLHAAARGMKQQRYADRVLLVSPPSGSVLARYPEVAAFVPPALDFTLPGPTRLVAGDDDPYCPGGADTVFAEPLGIPADILPGAAHLDLDAGYGPWPAVLDWCVGGTAPLTVRPAPR</sequence>
<keyword evidence="1" id="KW-0378">Hydrolase</keyword>
<dbReference type="InterPro" id="IPR010662">
    <property type="entry name" value="RBBP9/YdeN"/>
</dbReference>
<comment type="caution">
    <text evidence="1">The sequence shown here is derived from an EMBL/GenBank/DDBJ whole genome shotgun (WGS) entry which is preliminary data.</text>
</comment>
<organism evidence="1 2">
    <name type="scientific">Streptomyces flaveolus</name>
    <dbReference type="NCBI Taxonomy" id="67297"/>
    <lineage>
        <taxon>Bacteria</taxon>
        <taxon>Bacillati</taxon>
        <taxon>Actinomycetota</taxon>
        <taxon>Actinomycetes</taxon>
        <taxon>Kitasatosporales</taxon>
        <taxon>Streptomycetaceae</taxon>
        <taxon>Streptomyces</taxon>
    </lineage>
</organism>
<dbReference type="Pfam" id="PF06821">
    <property type="entry name" value="Ser_hydrolase"/>
    <property type="match status" value="1"/>
</dbReference>
<dbReference type="GO" id="GO:0016787">
    <property type="term" value="F:hydrolase activity"/>
    <property type="evidence" value="ECO:0007669"/>
    <property type="project" value="UniProtKB-KW"/>
</dbReference>